<dbReference type="InterPro" id="IPR036041">
    <property type="entry name" value="Ribosome-inact_prot_sf"/>
</dbReference>
<dbReference type="Pfam" id="PF00161">
    <property type="entry name" value="RIP"/>
    <property type="match status" value="1"/>
</dbReference>
<keyword evidence="2" id="KW-0732">Signal</keyword>
<dbReference type="Gramene" id="OPUNC03G27440.1">
    <property type="protein sequence ID" value="OPUNC03G27440.1"/>
    <property type="gene ID" value="OPUNC03G27440"/>
</dbReference>
<evidence type="ECO:0000313" key="3">
    <source>
        <dbReference type="EnsemblPlants" id="OPUNC03G27440.1"/>
    </source>
</evidence>
<organism evidence="3">
    <name type="scientific">Oryza punctata</name>
    <name type="common">Red rice</name>
    <dbReference type="NCBI Taxonomy" id="4537"/>
    <lineage>
        <taxon>Eukaryota</taxon>
        <taxon>Viridiplantae</taxon>
        <taxon>Streptophyta</taxon>
        <taxon>Embryophyta</taxon>
        <taxon>Tracheophyta</taxon>
        <taxon>Spermatophyta</taxon>
        <taxon>Magnoliopsida</taxon>
        <taxon>Liliopsida</taxon>
        <taxon>Poales</taxon>
        <taxon>Poaceae</taxon>
        <taxon>BOP clade</taxon>
        <taxon>Oryzoideae</taxon>
        <taxon>Oryzeae</taxon>
        <taxon>Oryzinae</taxon>
        <taxon>Oryza</taxon>
    </lineage>
</organism>
<dbReference type="GO" id="GO:0017148">
    <property type="term" value="P:negative regulation of translation"/>
    <property type="evidence" value="ECO:0007669"/>
    <property type="project" value="UniProtKB-KW"/>
</dbReference>
<dbReference type="EC" id="3.2.2.22" evidence="1"/>
<keyword evidence="1" id="KW-0611">Plant defense</keyword>
<reference evidence="3" key="2">
    <citation type="submission" date="2018-05" db="EMBL/GenBank/DDBJ databases">
        <title>OpunRS2 (Oryza punctata Reference Sequence Version 2).</title>
        <authorList>
            <person name="Zhang J."/>
            <person name="Kudrna D."/>
            <person name="Lee S."/>
            <person name="Talag J."/>
            <person name="Welchert J."/>
            <person name="Wing R.A."/>
        </authorList>
    </citation>
    <scope>NUCLEOTIDE SEQUENCE [LARGE SCALE GENOMIC DNA]</scope>
</reference>
<dbReference type="HOGENOM" id="CLU_074934_0_0_1"/>
<evidence type="ECO:0000256" key="1">
    <source>
        <dbReference type="RuleBase" id="RU004915"/>
    </source>
</evidence>
<dbReference type="STRING" id="4537.A0A0E0KHL4"/>
<evidence type="ECO:0000313" key="4">
    <source>
        <dbReference type="Proteomes" id="UP000026962"/>
    </source>
</evidence>
<dbReference type="InterPro" id="IPR016138">
    <property type="entry name" value="Ribosome_inactivat_prot_sub1"/>
</dbReference>
<feature type="chain" id="PRO_5002365451" description="rRNA N-glycosylase" evidence="2">
    <location>
        <begin position="26"/>
        <end position="206"/>
    </location>
</feature>
<name>A0A0E0KHL4_ORYPU</name>
<dbReference type="eggNOG" id="ENOG502R83X">
    <property type="taxonomic scope" value="Eukaryota"/>
</dbReference>
<evidence type="ECO:0000256" key="2">
    <source>
        <dbReference type="SAM" id="SignalP"/>
    </source>
</evidence>
<dbReference type="PANTHER" id="PTHR33453:SF3">
    <property type="entry name" value="RRNA N-GLYCOSYLASE"/>
    <property type="match status" value="1"/>
</dbReference>
<comment type="similarity">
    <text evidence="1">Belongs to the ribosome-inactivating protein family.</text>
</comment>
<dbReference type="SUPFAM" id="SSF56371">
    <property type="entry name" value="Ribosome inactivating proteins (RIP)"/>
    <property type="match status" value="1"/>
</dbReference>
<dbReference type="GO" id="GO:0030598">
    <property type="term" value="F:rRNA N-glycosylase activity"/>
    <property type="evidence" value="ECO:0007669"/>
    <property type="project" value="UniProtKB-EC"/>
</dbReference>
<accession>A0A0E0KHL4</accession>
<keyword evidence="4" id="KW-1185">Reference proteome</keyword>
<dbReference type="InterPro" id="IPR001574">
    <property type="entry name" value="Ribosome_inactivat_prot"/>
</dbReference>
<feature type="signal peptide" evidence="2">
    <location>
        <begin position="1"/>
        <end position="25"/>
    </location>
</feature>
<comment type="catalytic activity">
    <reaction evidence="1">
        <text>Endohydrolysis of the N-glycosidic bond at one specific adenosine on the 28S rRNA.</text>
        <dbReference type="EC" id="3.2.2.22"/>
    </reaction>
</comment>
<dbReference type="AlphaFoldDB" id="A0A0E0KHL4"/>
<keyword evidence="1" id="KW-0800">Toxin</keyword>
<dbReference type="OMA" id="YIEHWYT"/>
<dbReference type="Gene3D" id="3.40.420.10">
    <property type="entry name" value="Ricin (A subunit), domain 1"/>
    <property type="match status" value="1"/>
</dbReference>
<dbReference type="GO" id="GO:0090729">
    <property type="term" value="F:toxin activity"/>
    <property type="evidence" value="ECO:0007669"/>
    <property type="project" value="UniProtKB-KW"/>
</dbReference>
<reference evidence="3" key="1">
    <citation type="submission" date="2015-04" db="UniProtKB">
        <authorList>
            <consortium name="EnsemblPlants"/>
        </authorList>
    </citation>
    <scope>IDENTIFICATION</scope>
</reference>
<sequence length="206" mass="22805">MAASFHAALRLIFFLLNLTGHWEEALRVAGREHHPAALYGVSMKGADGDVVHLAVHKQDYSFAGFANRSGHWHVFRGDEAVLPNARRLPFSKTYRDLIGGIENVPDLPLGKAASLRVIWALSSYDADVGGGREVVKRGVATLSVVIAQAARLKPILETVDGGWESGEARMAVEHLPYIEHWDTMSFEGLRLQSNWTSSYEEKEKGR</sequence>
<proteinExistence type="inferred from homology"/>
<dbReference type="GO" id="GO:0006952">
    <property type="term" value="P:defense response"/>
    <property type="evidence" value="ECO:0007669"/>
    <property type="project" value="UniProtKB-KW"/>
</dbReference>
<dbReference type="PANTHER" id="PTHR33453">
    <property type="match status" value="1"/>
</dbReference>
<dbReference type="EnsemblPlants" id="OPUNC03G27440.1">
    <property type="protein sequence ID" value="OPUNC03G27440.1"/>
    <property type="gene ID" value="OPUNC03G27440"/>
</dbReference>
<keyword evidence="1" id="KW-0652">Protein synthesis inhibitor</keyword>
<protein>
    <recommendedName>
        <fullName evidence="1">rRNA N-glycosylase</fullName>
        <ecNumber evidence="1">3.2.2.22</ecNumber>
    </recommendedName>
</protein>
<keyword evidence="1" id="KW-0378">Hydrolase</keyword>
<dbReference type="Proteomes" id="UP000026962">
    <property type="component" value="Chromosome 3"/>
</dbReference>